<dbReference type="KEGG" id="dmt:DESME_15530"/>
<gene>
    <name evidence="6" type="ORF">DESME_15530</name>
</gene>
<proteinExistence type="inferred from homology"/>
<dbReference type="Pfam" id="PF01451">
    <property type="entry name" value="LMWPc"/>
    <property type="match status" value="1"/>
</dbReference>
<evidence type="ECO:0000256" key="3">
    <source>
        <dbReference type="ARBA" id="ARBA00022912"/>
    </source>
</evidence>
<organism evidence="6 7">
    <name type="scientific">Desulfitobacterium metallireducens DSM 15288</name>
    <dbReference type="NCBI Taxonomy" id="871968"/>
    <lineage>
        <taxon>Bacteria</taxon>
        <taxon>Bacillati</taxon>
        <taxon>Bacillota</taxon>
        <taxon>Clostridia</taxon>
        <taxon>Eubacteriales</taxon>
        <taxon>Desulfitobacteriaceae</taxon>
        <taxon>Desulfitobacterium</taxon>
    </lineage>
</organism>
<dbReference type="CDD" id="cd16344">
    <property type="entry name" value="LMWPAP"/>
    <property type="match status" value="1"/>
</dbReference>
<dbReference type="PANTHER" id="PTHR11717">
    <property type="entry name" value="LOW MOLECULAR WEIGHT PROTEIN TYROSINE PHOSPHATASE"/>
    <property type="match status" value="1"/>
</dbReference>
<evidence type="ECO:0000256" key="1">
    <source>
        <dbReference type="ARBA" id="ARBA00011063"/>
    </source>
</evidence>
<sequence length="151" mass="17125">MIMKLLFICTGNTCRSPMAEGLAKKIFGPGVEVSSAGMGAWEGQPASDQALTVMKARSIELSSHHSRRVNRLFLQEADWIIPMTMEQEMRLRSLYPEYTGKIRRLGVWGESGKDILDPFGGSLKIYQQCAEQIERLIYELKNELDKLTRND</sequence>
<dbReference type="PANTHER" id="PTHR11717:SF31">
    <property type="entry name" value="LOW MOLECULAR WEIGHT PROTEIN-TYROSINE-PHOSPHATASE ETP-RELATED"/>
    <property type="match status" value="1"/>
</dbReference>
<evidence type="ECO:0000259" key="5">
    <source>
        <dbReference type="SMART" id="SM00226"/>
    </source>
</evidence>
<dbReference type="InterPro" id="IPR036196">
    <property type="entry name" value="Ptyr_pPase_sf"/>
</dbReference>
<protein>
    <submittedName>
        <fullName evidence="6">Protein-tyrosine phosphatase</fullName>
    </submittedName>
</protein>
<dbReference type="AlphaFoldDB" id="W0EFK6"/>
<dbReference type="eggNOG" id="COG0394">
    <property type="taxonomic scope" value="Bacteria"/>
</dbReference>
<evidence type="ECO:0000313" key="7">
    <source>
        <dbReference type="Proteomes" id="UP000010847"/>
    </source>
</evidence>
<dbReference type="EMBL" id="CP007032">
    <property type="protein sequence ID" value="AHF08283.1"/>
    <property type="molecule type" value="Genomic_DNA"/>
</dbReference>
<dbReference type="GO" id="GO:0004725">
    <property type="term" value="F:protein tyrosine phosphatase activity"/>
    <property type="evidence" value="ECO:0007669"/>
    <property type="project" value="InterPro"/>
</dbReference>
<dbReference type="InterPro" id="IPR050438">
    <property type="entry name" value="LMW_PTPase"/>
</dbReference>
<accession>W0EFK6</accession>
<feature type="active site" description="Nucleophile" evidence="4">
    <location>
        <position position="9"/>
    </location>
</feature>
<dbReference type="InterPro" id="IPR017867">
    <property type="entry name" value="Tyr_phospatase_low_mol_wt"/>
</dbReference>
<keyword evidence="7" id="KW-1185">Reference proteome</keyword>
<dbReference type="Proteomes" id="UP000010847">
    <property type="component" value="Chromosome"/>
</dbReference>
<dbReference type="SMART" id="SM00226">
    <property type="entry name" value="LMWPc"/>
    <property type="match status" value="1"/>
</dbReference>
<dbReference type="Gene3D" id="3.40.50.2300">
    <property type="match status" value="1"/>
</dbReference>
<feature type="active site" description="Proton donor" evidence="4">
    <location>
        <position position="117"/>
    </location>
</feature>
<evidence type="ECO:0000256" key="2">
    <source>
        <dbReference type="ARBA" id="ARBA00022801"/>
    </source>
</evidence>
<dbReference type="InterPro" id="IPR023485">
    <property type="entry name" value="Ptyr_pPase"/>
</dbReference>
<dbReference type="RefSeq" id="WP_006716796.1">
    <property type="nucleotide sequence ID" value="NZ_CP007032.1"/>
</dbReference>
<dbReference type="HOGENOM" id="CLU_071415_1_2_9"/>
<name>W0EFK6_9FIRM</name>
<evidence type="ECO:0000256" key="4">
    <source>
        <dbReference type="PIRSR" id="PIRSR617867-1"/>
    </source>
</evidence>
<dbReference type="PRINTS" id="PR00719">
    <property type="entry name" value="LMWPTPASE"/>
</dbReference>
<feature type="domain" description="Phosphotyrosine protein phosphatase I" evidence="5">
    <location>
        <begin position="3"/>
        <end position="143"/>
    </location>
</feature>
<dbReference type="STRING" id="871968.DESME_15530"/>
<keyword evidence="2" id="KW-0378">Hydrolase</keyword>
<evidence type="ECO:0000313" key="6">
    <source>
        <dbReference type="EMBL" id="AHF08283.1"/>
    </source>
</evidence>
<dbReference type="SUPFAM" id="SSF52788">
    <property type="entry name" value="Phosphotyrosine protein phosphatases I"/>
    <property type="match status" value="1"/>
</dbReference>
<reference evidence="6 7" key="1">
    <citation type="submission" date="2013-12" db="EMBL/GenBank/DDBJ databases">
        <authorList>
            <consortium name="DOE Joint Genome Institute"/>
            <person name="Smidt H."/>
            <person name="Huntemann M."/>
            <person name="Han J."/>
            <person name="Chen A."/>
            <person name="Kyrpides N."/>
            <person name="Mavromatis K."/>
            <person name="Markowitz V."/>
            <person name="Palaniappan K."/>
            <person name="Ivanova N."/>
            <person name="Schaumberg A."/>
            <person name="Pati A."/>
            <person name="Liolios K."/>
            <person name="Nordberg H.P."/>
            <person name="Cantor M.N."/>
            <person name="Hua S.X."/>
            <person name="Woyke T."/>
        </authorList>
    </citation>
    <scope>NUCLEOTIDE SEQUENCE [LARGE SCALE GENOMIC DNA]</scope>
    <source>
        <strain evidence="7">DSM 15288</strain>
    </source>
</reference>
<comment type="similarity">
    <text evidence="1">Belongs to the low molecular weight phosphotyrosine protein phosphatase family.</text>
</comment>
<feature type="active site" evidence="4">
    <location>
        <position position="15"/>
    </location>
</feature>
<keyword evidence="3" id="KW-0904">Protein phosphatase</keyword>